<protein>
    <submittedName>
        <fullName evidence="2">Uncharacterized protein</fullName>
    </submittedName>
</protein>
<dbReference type="STRING" id="37752.IW18_03400"/>
<sequence>MILSYKKIFLIDSLGALLSAFLLGVVLVKFEIAFGMPSDVFYFLAALACVLAVYSYLSYLFVKDNWKIFLKIIGVANVVYTFITLILVLCFYKEITILGLLYFLAEICIIVILAKIEIKKASYSIES</sequence>
<feature type="transmembrane region" description="Helical" evidence="1">
    <location>
        <begin position="9"/>
        <end position="28"/>
    </location>
</feature>
<dbReference type="RefSeq" id="WP_041516191.1">
    <property type="nucleotide sequence ID" value="NZ_JPRK01000004.1"/>
</dbReference>
<keyword evidence="1" id="KW-0812">Transmembrane</keyword>
<dbReference type="OrthoDB" id="680984at2"/>
<dbReference type="EMBL" id="JPRK01000004">
    <property type="protein sequence ID" value="KIO54060.1"/>
    <property type="molecule type" value="Genomic_DNA"/>
</dbReference>
<evidence type="ECO:0000313" key="4">
    <source>
        <dbReference type="Proteomes" id="UP000032061"/>
    </source>
</evidence>
<dbReference type="EMBL" id="MUGX01000015">
    <property type="protein sequence ID" value="OXA86727.1"/>
    <property type="molecule type" value="Genomic_DNA"/>
</dbReference>
<evidence type="ECO:0000256" key="1">
    <source>
        <dbReference type="SAM" id="Phobius"/>
    </source>
</evidence>
<name>A0A0D0EMV2_9FLAO</name>
<proteinExistence type="predicted"/>
<reference evidence="2 4" key="1">
    <citation type="submission" date="2015-01" db="EMBL/GenBank/DDBJ databases">
        <title>Genome of Flavobacterium hibernum DSM 12611.</title>
        <authorList>
            <person name="Stropko S.J."/>
            <person name="Pipes S.E."/>
            <person name="Newman J.D."/>
        </authorList>
    </citation>
    <scope>NUCLEOTIDE SEQUENCE [LARGE SCALE GENOMIC DNA]</scope>
    <source>
        <strain evidence="2 4">DSM 12611</strain>
    </source>
</reference>
<dbReference type="AlphaFoldDB" id="A0A0D0EMV2"/>
<dbReference type="Proteomes" id="UP000198302">
    <property type="component" value="Unassembled WGS sequence"/>
</dbReference>
<comment type="caution">
    <text evidence="2">The sequence shown here is derived from an EMBL/GenBank/DDBJ whole genome shotgun (WGS) entry which is preliminary data.</text>
</comment>
<evidence type="ECO:0000313" key="5">
    <source>
        <dbReference type="Proteomes" id="UP000198302"/>
    </source>
</evidence>
<accession>A0A0D0EMV2</accession>
<feature type="transmembrane region" description="Helical" evidence="1">
    <location>
        <begin position="95"/>
        <end position="114"/>
    </location>
</feature>
<reference evidence="3 5" key="2">
    <citation type="submission" date="2016-11" db="EMBL/GenBank/DDBJ databases">
        <title>Whole genomes of Flavobacteriaceae.</title>
        <authorList>
            <person name="Stine C."/>
            <person name="Li C."/>
            <person name="Tadesse D."/>
        </authorList>
    </citation>
    <scope>NUCLEOTIDE SEQUENCE [LARGE SCALE GENOMIC DNA]</scope>
    <source>
        <strain evidence="3 5">ATCC 51468</strain>
    </source>
</reference>
<evidence type="ECO:0000313" key="2">
    <source>
        <dbReference type="EMBL" id="KIO54060.1"/>
    </source>
</evidence>
<feature type="transmembrane region" description="Helical" evidence="1">
    <location>
        <begin position="40"/>
        <end position="61"/>
    </location>
</feature>
<feature type="transmembrane region" description="Helical" evidence="1">
    <location>
        <begin position="68"/>
        <end position="89"/>
    </location>
</feature>
<keyword evidence="1" id="KW-1133">Transmembrane helix</keyword>
<keyword evidence="1" id="KW-0472">Membrane</keyword>
<evidence type="ECO:0000313" key="3">
    <source>
        <dbReference type="EMBL" id="OXA86727.1"/>
    </source>
</evidence>
<organism evidence="2 4">
    <name type="scientific">Flavobacterium hibernum</name>
    <dbReference type="NCBI Taxonomy" id="37752"/>
    <lineage>
        <taxon>Bacteria</taxon>
        <taxon>Pseudomonadati</taxon>
        <taxon>Bacteroidota</taxon>
        <taxon>Flavobacteriia</taxon>
        <taxon>Flavobacteriales</taxon>
        <taxon>Flavobacteriaceae</taxon>
        <taxon>Flavobacterium</taxon>
    </lineage>
</organism>
<keyword evidence="5" id="KW-1185">Reference proteome</keyword>
<gene>
    <name evidence="3" type="ORF">B0A73_13685</name>
    <name evidence="2" type="ORF">IW18_03400</name>
</gene>
<dbReference type="Proteomes" id="UP000032061">
    <property type="component" value="Unassembled WGS sequence"/>
</dbReference>